<name>A0A177WX73_BATDL</name>
<sequence length="104" mass="12237">MGRNIEQSKRIERYNAGGYNAEANSMDSMDAFFTVAWKRQRSLGNKKLYQSRDSFVSGPNIVLHHYHKQNKAIIQRERGIVVLNDLKEYYASNIQKYTNTRHRL</sequence>
<dbReference type="EMBL" id="DS022311">
    <property type="protein sequence ID" value="OAJ44101.1"/>
    <property type="molecule type" value="Genomic_DNA"/>
</dbReference>
<dbReference type="Proteomes" id="UP000077115">
    <property type="component" value="Unassembled WGS sequence"/>
</dbReference>
<organism evidence="1 2">
    <name type="scientific">Batrachochytrium dendrobatidis (strain JEL423)</name>
    <dbReference type="NCBI Taxonomy" id="403673"/>
    <lineage>
        <taxon>Eukaryota</taxon>
        <taxon>Fungi</taxon>
        <taxon>Fungi incertae sedis</taxon>
        <taxon>Chytridiomycota</taxon>
        <taxon>Chytridiomycota incertae sedis</taxon>
        <taxon>Chytridiomycetes</taxon>
        <taxon>Rhizophydiales</taxon>
        <taxon>Rhizophydiales incertae sedis</taxon>
        <taxon>Batrachochytrium</taxon>
    </lineage>
</organism>
<protein>
    <submittedName>
        <fullName evidence="1">Uncharacterized protein</fullName>
    </submittedName>
</protein>
<accession>A0A177WX73</accession>
<dbReference type="AlphaFoldDB" id="A0A177WX73"/>
<reference evidence="1 2" key="1">
    <citation type="submission" date="2006-10" db="EMBL/GenBank/DDBJ databases">
        <title>The Genome Sequence of Batrachochytrium dendrobatidis JEL423.</title>
        <authorList>
            <consortium name="The Broad Institute Genome Sequencing Platform"/>
            <person name="Birren B."/>
            <person name="Lander E."/>
            <person name="Galagan J."/>
            <person name="Cuomo C."/>
            <person name="Devon K."/>
            <person name="Jaffe D."/>
            <person name="Butler J."/>
            <person name="Alvarez P."/>
            <person name="Gnerre S."/>
            <person name="Grabherr M."/>
            <person name="Kleber M."/>
            <person name="Mauceli E."/>
            <person name="Brockman W."/>
            <person name="Young S."/>
            <person name="LaButti K."/>
            <person name="Sykes S."/>
            <person name="DeCaprio D."/>
            <person name="Crawford M."/>
            <person name="Koehrsen M."/>
            <person name="Engels R."/>
            <person name="Montgomery P."/>
            <person name="Pearson M."/>
            <person name="Howarth C."/>
            <person name="Larson L."/>
            <person name="White J."/>
            <person name="O'Leary S."/>
            <person name="Kodira C."/>
            <person name="Zeng Q."/>
            <person name="Yandava C."/>
            <person name="Alvarado L."/>
            <person name="Longcore J."/>
            <person name="James T."/>
        </authorList>
    </citation>
    <scope>NUCLEOTIDE SEQUENCE [LARGE SCALE GENOMIC DNA]</scope>
    <source>
        <strain evidence="1 2">JEL423</strain>
    </source>
</reference>
<reference evidence="1 2" key="2">
    <citation type="submission" date="2016-05" db="EMBL/GenBank/DDBJ databases">
        <title>Lineage-specific infection strategies underlie the spectrum of fungal disease in amphibians.</title>
        <authorList>
            <person name="Cuomo C.A."/>
            <person name="Farrer R.A."/>
            <person name="James T."/>
            <person name="Longcore J."/>
            <person name="Birren B."/>
        </authorList>
    </citation>
    <scope>NUCLEOTIDE SEQUENCE [LARGE SCALE GENOMIC DNA]</scope>
    <source>
        <strain evidence="1 2">JEL423</strain>
    </source>
</reference>
<evidence type="ECO:0000313" key="2">
    <source>
        <dbReference type="Proteomes" id="UP000077115"/>
    </source>
</evidence>
<evidence type="ECO:0000313" key="1">
    <source>
        <dbReference type="EMBL" id="OAJ44101.1"/>
    </source>
</evidence>
<proteinExistence type="predicted"/>
<dbReference type="VEuPathDB" id="FungiDB:BDEG_27372"/>
<gene>
    <name evidence="1" type="ORF">BDEG_27372</name>
</gene>